<keyword evidence="1" id="KW-0175">Coiled coil</keyword>
<dbReference type="InParanoid" id="A0A165DEW9"/>
<name>A0A165DEW9_EXIGL</name>
<evidence type="ECO:0000256" key="1">
    <source>
        <dbReference type="SAM" id="Coils"/>
    </source>
</evidence>
<dbReference type="PANTHER" id="PTHR38886:SF1">
    <property type="entry name" value="NACHT-NTPASE AND P-LOOP NTPASES N-TERMINAL DOMAIN-CONTAINING PROTEIN"/>
    <property type="match status" value="1"/>
</dbReference>
<dbReference type="PANTHER" id="PTHR38886">
    <property type="entry name" value="SESA DOMAIN-CONTAINING PROTEIN"/>
    <property type="match status" value="1"/>
</dbReference>
<sequence>MPITAFTFGSFGDIATILQLAWTIRRSLSDSAGAVAQVQTLIADIDAFTRALQQIKFALDTRPSVPEDLMNGIAHALESCFLLLRSVQTHIDSYNARMTGAVGARALKRYWAALGWEILGGKSKVEAMRARLSEQIEVIQTLLAAAQSQNLEEIRKAAAAQSQSLQDIRKDAETTHGDVGKMFASMREFCIRLSATSTPFTFFDASGAHVLPVGAVAWLSMCSLSFGCFPLLSSACLPKGCSTSS</sequence>
<dbReference type="Proteomes" id="UP000077266">
    <property type="component" value="Unassembled WGS sequence"/>
</dbReference>
<proteinExistence type="predicted"/>
<protein>
    <recommendedName>
        <fullName evidence="4">Fungal N-terminal domain-containing protein</fullName>
    </recommendedName>
</protein>
<feature type="coiled-coil region" evidence="1">
    <location>
        <begin position="129"/>
        <end position="171"/>
    </location>
</feature>
<dbReference type="EMBL" id="KV426227">
    <property type="protein sequence ID" value="KZV84388.1"/>
    <property type="molecule type" value="Genomic_DNA"/>
</dbReference>
<gene>
    <name evidence="2" type="ORF">EXIGLDRAFT_290523</name>
</gene>
<keyword evidence="3" id="KW-1185">Reference proteome</keyword>
<evidence type="ECO:0000313" key="3">
    <source>
        <dbReference type="Proteomes" id="UP000077266"/>
    </source>
</evidence>
<dbReference type="OrthoDB" id="3271094at2759"/>
<reference evidence="2 3" key="1">
    <citation type="journal article" date="2016" name="Mol. Biol. Evol.">
        <title>Comparative Genomics of Early-Diverging Mushroom-Forming Fungi Provides Insights into the Origins of Lignocellulose Decay Capabilities.</title>
        <authorList>
            <person name="Nagy L.G."/>
            <person name="Riley R."/>
            <person name="Tritt A."/>
            <person name="Adam C."/>
            <person name="Daum C."/>
            <person name="Floudas D."/>
            <person name="Sun H."/>
            <person name="Yadav J.S."/>
            <person name="Pangilinan J."/>
            <person name="Larsson K.H."/>
            <person name="Matsuura K."/>
            <person name="Barry K."/>
            <person name="Labutti K."/>
            <person name="Kuo R."/>
            <person name="Ohm R.A."/>
            <person name="Bhattacharya S.S."/>
            <person name="Shirouzu T."/>
            <person name="Yoshinaga Y."/>
            <person name="Martin F.M."/>
            <person name="Grigoriev I.V."/>
            <person name="Hibbett D.S."/>
        </authorList>
    </citation>
    <scope>NUCLEOTIDE SEQUENCE [LARGE SCALE GENOMIC DNA]</scope>
    <source>
        <strain evidence="2 3">HHB12029</strain>
    </source>
</reference>
<accession>A0A165DEW9</accession>
<evidence type="ECO:0000313" key="2">
    <source>
        <dbReference type="EMBL" id="KZV84388.1"/>
    </source>
</evidence>
<organism evidence="2 3">
    <name type="scientific">Exidia glandulosa HHB12029</name>
    <dbReference type="NCBI Taxonomy" id="1314781"/>
    <lineage>
        <taxon>Eukaryota</taxon>
        <taxon>Fungi</taxon>
        <taxon>Dikarya</taxon>
        <taxon>Basidiomycota</taxon>
        <taxon>Agaricomycotina</taxon>
        <taxon>Agaricomycetes</taxon>
        <taxon>Auriculariales</taxon>
        <taxon>Exidiaceae</taxon>
        <taxon>Exidia</taxon>
    </lineage>
</organism>
<evidence type="ECO:0008006" key="4">
    <source>
        <dbReference type="Google" id="ProtNLM"/>
    </source>
</evidence>
<dbReference type="AlphaFoldDB" id="A0A165DEW9"/>